<dbReference type="AlphaFoldDB" id="A0A2B7XQL9"/>
<comment type="catalytic activity">
    <reaction evidence="10">
        <text>L-threonyl-[protein] + ATP = O-phospho-L-threonyl-[protein] + ADP + H(+)</text>
        <dbReference type="Rhea" id="RHEA:46608"/>
        <dbReference type="Rhea" id="RHEA-COMP:11060"/>
        <dbReference type="Rhea" id="RHEA-COMP:11605"/>
        <dbReference type="ChEBI" id="CHEBI:15378"/>
        <dbReference type="ChEBI" id="CHEBI:30013"/>
        <dbReference type="ChEBI" id="CHEBI:30616"/>
        <dbReference type="ChEBI" id="CHEBI:61977"/>
        <dbReference type="ChEBI" id="CHEBI:456216"/>
        <dbReference type="EC" id="2.7.11.1"/>
    </reaction>
</comment>
<dbReference type="InterPro" id="IPR040976">
    <property type="entry name" value="Pkinase_fungal"/>
</dbReference>
<comment type="subcellular location">
    <subcellularLocation>
        <location evidence="2">Chromosome</location>
        <location evidence="2">Telomere</location>
    </subcellularLocation>
</comment>
<dbReference type="InterPro" id="IPR000719">
    <property type="entry name" value="Prot_kinase_dom"/>
</dbReference>
<evidence type="ECO:0000256" key="6">
    <source>
        <dbReference type="ARBA" id="ARBA00019973"/>
    </source>
</evidence>
<comment type="caution">
    <text evidence="13">The sequence shown here is derived from an EMBL/GenBank/DDBJ whole genome shotgun (WGS) entry which is preliminary data.</text>
</comment>
<dbReference type="GO" id="GO:0004674">
    <property type="term" value="F:protein serine/threonine kinase activity"/>
    <property type="evidence" value="ECO:0007669"/>
    <property type="project" value="UniProtKB-EC"/>
</dbReference>
<organism evidence="13 14">
    <name type="scientific">Helicocarpus griseus UAMH5409</name>
    <dbReference type="NCBI Taxonomy" id="1447875"/>
    <lineage>
        <taxon>Eukaryota</taxon>
        <taxon>Fungi</taxon>
        <taxon>Dikarya</taxon>
        <taxon>Ascomycota</taxon>
        <taxon>Pezizomycotina</taxon>
        <taxon>Eurotiomycetes</taxon>
        <taxon>Eurotiomycetidae</taxon>
        <taxon>Onygenales</taxon>
        <taxon>Ajellomycetaceae</taxon>
        <taxon>Helicocarpus</taxon>
    </lineage>
</organism>
<dbReference type="Gene3D" id="1.10.510.10">
    <property type="entry name" value="Transferase(Phosphotransferase) domain 1"/>
    <property type="match status" value="1"/>
</dbReference>
<feature type="domain" description="Protein kinase" evidence="12">
    <location>
        <begin position="34"/>
        <end position="275"/>
    </location>
</feature>
<dbReference type="OrthoDB" id="4353729at2759"/>
<name>A0A2B7XQL9_9EURO</name>
<evidence type="ECO:0000259" key="12">
    <source>
        <dbReference type="PROSITE" id="PS50011"/>
    </source>
</evidence>
<dbReference type="EC" id="2.7.11.1" evidence="4"/>
<dbReference type="PANTHER" id="PTHR38248:SF2">
    <property type="entry name" value="FUNK1 11"/>
    <property type="match status" value="1"/>
</dbReference>
<dbReference type="Pfam" id="PF17667">
    <property type="entry name" value="Pkinase_fungal"/>
    <property type="match status" value="2"/>
</dbReference>
<keyword evidence="14" id="KW-1185">Reference proteome</keyword>
<dbReference type="EMBL" id="PDNB01000075">
    <property type="protein sequence ID" value="PGH11270.1"/>
    <property type="molecule type" value="Genomic_DNA"/>
</dbReference>
<evidence type="ECO:0000256" key="2">
    <source>
        <dbReference type="ARBA" id="ARBA00004574"/>
    </source>
</evidence>
<evidence type="ECO:0000256" key="3">
    <source>
        <dbReference type="ARBA" id="ARBA00011534"/>
    </source>
</evidence>
<comment type="function">
    <text evidence="1">Component of the EKC/KEOPS complex that is required for the formation of a threonylcarbamoyl group on adenosine at position 37 (t(6)A37) in tRNAs that read codons beginning with adenine. The complex is probably involved in the transfer of the threonylcarbamoyl moiety of threonylcarbamoyl-AMP (TC-AMP) to the N6 group of A37. BUD32 has ATPase activity in the context of the EKC/KEOPS complex and likely plays a supporting role to the catalytic subunit KAE1. The EKC/KEOPS complex also promotes both telomere uncapping and telomere elongation. The complex is required for efficient recruitment of transcriptional coactivators.</text>
</comment>
<evidence type="ECO:0000256" key="7">
    <source>
        <dbReference type="ARBA" id="ARBA00022895"/>
    </source>
</evidence>
<comment type="subunit">
    <text evidence="3">Component of the EKC/KEOPS complex composed of at least BUD32, CGI121, GON7, KAE1 and PCC1; the whole complex dimerizes.</text>
</comment>
<sequence>MTVWVFDRSGCYSPGQFNIHNEPQRSIQLIADYMMMDEELGLDTFMERDGDIRILSPINGRLSAVERLAISQRFQSSDWSHVVKFSWTSDRRKPEADLLKLANQRGVKGIARLVGHRSVTSIKDMRSSITFTKPYNFGGTFSAASLFSQRFQSQSLSVLSLFSELHGLNIAERNILHRDISENNIIITNPTNTGFAGMLINLDLAKELGTGRSGARCRTGTMEFMAIQVLRNIDHTYVLLRFALAVRSPRLGVCRQSKKPADAESTDEVVYRELL</sequence>
<evidence type="ECO:0000256" key="9">
    <source>
        <dbReference type="ARBA" id="ARBA00033194"/>
    </source>
</evidence>
<dbReference type="InterPro" id="IPR011009">
    <property type="entry name" value="Kinase-like_dom_sf"/>
</dbReference>
<evidence type="ECO:0000256" key="5">
    <source>
        <dbReference type="ARBA" id="ARBA00013948"/>
    </source>
</evidence>
<dbReference type="InterPro" id="IPR008266">
    <property type="entry name" value="Tyr_kinase_AS"/>
</dbReference>
<dbReference type="GO" id="GO:0005524">
    <property type="term" value="F:ATP binding"/>
    <property type="evidence" value="ECO:0007669"/>
    <property type="project" value="InterPro"/>
</dbReference>
<dbReference type="PROSITE" id="PS50011">
    <property type="entry name" value="PROTEIN_KINASE_DOM"/>
    <property type="match status" value="1"/>
</dbReference>
<dbReference type="STRING" id="1447875.A0A2B7XQL9"/>
<dbReference type="GO" id="GO:0000781">
    <property type="term" value="C:chromosome, telomeric region"/>
    <property type="evidence" value="ECO:0007669"/>
    <property type="project" value="UniProtKB-SubCell"/>
</dbReference>
<evidence type="ECO:0000256" key="1">
    <source>
        <dbReference type="ARBA" id="ARBA00003747"/>
    </source>
</evidence>
<evidence type="ECO:0000256" key="8">
    <source>
        <dbReference type="ARBA" id="ARBA00030980"/>
    </source>
</evidence>
<dbReference type="PROSITE" id="PS00109">
    <property type="entry name" value="PROTEIN_KINASE_TYR"/>
    <property type="match status" value="1"/>
</dbReference>
<gene>
    <name evidence="13" type="ORF">AJ79_05005</name>
</gene>
<proteinExistence type="predicted"/>
<evidence type="ECO:0000313" key="13">
    <source>
        <dbReference type="EMBL" id="PGH11270.1"/>
    </source>
</evidence>
<keyword evidence="7" id="KW-0779">Telomere</keyword>
<dbReference type="Proteomes" id="UP000223968">
    <property type="component" value="Unassembled WGS sequence"/>
</dbReference>
<keyword evidence="7" id="KW-0158">Chromosome</keyword>
<accession>A0A2B7XQL9</accession>
<reference evidence="13 14" key="1">
    <citation type="submission" date="2017-10" db="EMBL/GenBank/DDBJ databases">
        <title>Comparative genomics in systemic dimorphic fungi from Ajellomycetaceae.</title>
        <authorList>
            <person name="Munoz J.F."/>
            <person name="Mcewen J.G."/>
            <person name="Clay O.K."/>
            <person name="Cuomo C.A."/>
        </authorList>
    </citation>
    <scope>NUCLEOTIDE SEQUENCE [LARGE SCALE GENOMIC DNA]</scope>
    <source>
        <strain evidence="13 14">UAMH5409</strain>
    </source>
</reference>
<dbReference type="PANTHER" id="PTHR38248">
    <property type="entry name" value="FUNK1 6"/>
    <property type="match status" value="1"/>
</dbReference>
<protein>
    <recommendedName>
        <fullName evidence="6">EKC/KEOPS complex subunit BUD32</fullName>
        <ecNumber evidence="4">2.7.11.1</ecNumber>
    </recommendedName>
    <alternativeName>
        <fullName evidence="8 9">Atypical Serine/threonine protein kinase BUD32</fullName>
    </alternativeName>
    <alternativeName>
        <fullName evidence="5">EKC/KEOPS complex subunit bud32</fullName>
    </alternativeName>
</protein>
<evidence type="ECO:0000256" key="10">
    <source>
        <dbReference type="ARBA" id="ARBA00047899"/>
    </source>
</evidence>
<comment type="catalytic activity">
    <reaction evidence="11">
        <text>L-seryl-[protein] + ATP = O-phospho-L-seryl-[protein] + ADP + H(+)</text>
        <dbReference type="Rhea" id="RHEA:17989"/>
        <dbReference type="Rhea" id="RHEA-COMP:9863"/>
        <dbReference type="Rhea" id="RHEA-COMP:11604"/>
        <dbReference type="ChEBI" id="CHEBI:15378"/>
        <dbReference type="ChEBI" id="CHEBI:29999"/>
        <dbReference type="ChEBI" id="CHEBI:30616"/>
        <dbReference type="ChEBI" id="CHEBI:83421"/>
        <dbReference type="ChEBI" id="CHEBI:456216"/>
        <dbReference type="EC" id="2.7.11.1"/>
    </reaction>
</comment>
<evidence type="ECO:0000256" key="11">
    <source>
        <dbReference type="ARBA" id="ARBA00048679"/>
    </source>
</evidence>
<evidence type="ECO:0000313" key="14">
    <source>
        <dbReference type="Proteomes" id="UP000223968"/>
    </source>
</evidence>
<dbReference type="SUPFAM" id="SSF56112">
    <property type="entry name" value="Protein kinase-like (PK-like)"/>
    <property type="match status" value="1"/>
</dbReference>
<evidence type="ECO:0000256" key="4">
    <source>
        <dbReference type="ARBA" id="ARBA00012513"/>
    </source>
</evidence>